<dbReference type="OrthoDB" id="331600at2759"/>
<evidence type="ECO:0000256" key="1">
    <source>
        <dbReference type="ARBA" id="ARBA00004123"/>
    </source>
</evidence>
<evidence type="ECO:0000259" key="6">
    <source>
        <dbReference type="Pfam" id="PF12295"/>
    </source>
</evidence>
<evidence type="ECO:0000256" key="4">
    <source>
        <dbReference type="SAM" id="MobiDB-lite"/>
    </source>
</evidence>
<accession>A0A164VYV5</accession>
<dbReference type="GO" id="GO:0006397">
    <property type="term" value="P:mRNA processing"/>
    <property type="evidence" value="ECO:0007669"/>
    <property type="project" value="UniProtKB-KW"/>
</dbReference>
<evidence type="ECO:0000259" key="5">
    <source>
        <dbReference type="Pfam" id="PF11935"/>
    </source>
</evidence>
<evidence type="ECO:0000256" key="2">
    <source>
        <dbReference type="ARBA" id="ARBA00022664"/>
    </source>
</evidence>
<evidence type="ECO:0000313" key="8">
    <source>
        <dbReference type="Proteomes" id="UP000076722"/>
    </source>
</evidence>
<dbReference type="Gene3D" id="1.25.10.10">
    <property type="entry name" value="Leucine-rich Repeat Variant"/>
    <property type="match status" value="1"/>
</dbReference>
<sequence length="1127" mass="124637">MAAPVDPIQLFSAAINDPPNSAQQAQTLATLREALESQPNRLPMFLSTLVGSTARAENSLLKSWMLDLLHYALSQTTLNIDARTQCEEAILLASSSLDVLESLLNEGDVTTCKVVIQCFASVYPLLFRLLCLSRQQPSARSQWETVGRAKARILDLVGAPGVNIGLKLAALKFMQRVILVQTRNAVDPRLQSKNDPNLSQCPTDHPFLKADQLEQEGVRLLQQLVTILFTSQSVDLISAIVNGWASLVEHRPIFLPFIVQTLVTWTPNALAASPSNIRSVEKTIKIMLVYISKKPQAAPHMAQINAALGQQAMRLEQLAQDERNRRAEASRKRSLPASEETGSDPKRPKIENQPEAGPSIASVLSSFDFRTLPAALIIELIIANLTALSATTLQTAVANHRQTIRSQTPADPSQLPNGEAAVPVAEPVDPLKMEIDDELDYKLDRLDSQLEEQQDPAHSRDGNAAVGFPLNLTEFAMPPPRALSESEREVLVKSSLLEMQHRAEELLRPNNKEDDSKAAGLLGKPLAAMSSLFLVRIVSRGLESPFQDEAISSSDLPVQKQRQVDRLRQSLCDFVLDNFPARAEFATMWMNEEWYNDRIQSAENPSRPPVYDVWLQKIVSGYRRKLDGKDKSFSAFLLDLPHISSTLLELLRELMSVGFTTLRELVATRPPVRSEALCILLELTTHPEKVPRNAAIITLKRWVPDVQPMDGLIREFARQMLRRLEKKVSQEPTSGAGDNATEEDGQLPAEALVQTPYLPVDLHLPAEKPQVLQYVELLFALSVKAPDLLDDIFAGYSRMDVSVQEALQDLLTPLIRSLGSGHGKLLTLLRNIRRGAESLALRVITIFTENGRPSAPLVALVKALIAERNLDARFLMPIIGEMDKADIIRHLPRVVATLNGTAEQKNIVRSVFTTIISTPSENFGTVSSNEPRVRHSELLTPAELMILLHQYEKEIGLKSAMEGIGICFSMTEVFRSEILAVVMQQIVDEPVLPVLFLRTVIQAVTTYKSLVGFVSTTLLSRLVTKRIWINPPLWEGFIRCAKAIAPASFGALVQLPKEQLREIVDKQPSLKAGLREFVLKKSGNKAKVAGFLDIFNDETPSSTESSVQRPQTPTQPPIPAVSSPTAA</sequence>
<dbReference type="InterPro" id="IPR016024">
    <property type="entry name" value="ARM-type_fold"/>
</dbReference>
<gene>
    <name evidence="7" type="ORF">SISNIDRAFT_484806</name>
</gene>
<dbReference type="Proteomes" id="UP000076722">
    <property type="component" value="Unassembled WGS sequence"/>
</dbReference>
<dbReference type="SUPFAM" id="SSF48371">
    <property type="entry name" value="ARM repeat"/>
    <property type="match status" value="1"/>
</dbReference>
<feature type="region of interest" description="Disordered" evidence="4">
    <location>
        <begin position="403"/>
        <end position="422"/>
    </location>
</feature>
<comment type="subcellular location">
    <subcellularLocation>
        <location evidence="1">Nucleus</location>
    </subcellularLocation>
</comment>
<dbReference type="Pfam" id="PF11935">
    <property type="entry name" value="SYMPK_PTA1_N"/>
    <property type="match status" value="1"/>
</dbReference>
<evidence type="ECO:0000256" key="3">
    <source>
        <dbReference type="ARBA" id="ARBA00023242"/>
    </source>
</evidence>
<evidence type="ECO:0008006" key="9">
    <source>
        <dbReference type="Google" id="ProtNLM"/>
    </source>
</evidence>
<name>A0A164VYV5_9AGAM</name>
<dbReference type="Pfam" id="PF12295">
    <property type="entry name" value="Symplekin_C"/>
    <property type="match status" value="1"/>
</dbReference>
<feature type="domain" description="Symplekin C-terminal" evidence="6">
    <location>
        <begin position="871"/>
        <end position="1066"/>
    </location>
</feature>
<feature type="region of interest" description="Disordered" evidence="4">
    <location>
        <begin position="1098"/>
        <end position="1127"/>
    </location>
</feature>
<dbReference type="InterPro" id="IPR021850">
    <property type="entry name" value="Symplekin/Pta1"/>
</dbReference>
<feature type="domain" description="Symplekin/Pta1 N-terminal" evidence="5">
    <location>
        <begin position="108"/>
        <end position="324"/>
    </location>
</feature>
<dbReference type="InterPro" id="IPR032460">
    <property type="entry name" value="Symplekin/Pta1_N"/>
</dbReference>
<protein>
    <recommendedName>
        <fullName evidence="9">Symplekin</fullName>
    </recommendedName>
</protein>
<reference evidence="7 8" key="1">
    <citation type="journal article" date="2016" name="Mol. Biol. Evol.">
        <title>Comparative Genomics of Early-Diverging Mushroom-Forming Fungi Provides Insights into the Origins of Lignocellulose Decay Capabilities.</title>
        <authorList>
            <person name="Nagy L.G."/>
            <person name="Riley R."/>
            <person name="Tritt A."/>
            <person name="Adam C."/>
            <person name="Daum C."/>
            <person name="Floudas D."/>
            <person name="Sun H."/>
            <person name="Yadav J.S."/>
            <person name="Pangilinan J."/>
            <person name="Larsson K.H."/>
            <person name="Matsuura K."/>
            <person name="Barry K."/>
            <person name="Labutti K."/>
            <person name="Kuo R."/>
            <person name="Ohm R.A."/>
            <person name="Bhattacharya S.S."/>
            <person name="Shirouzu T."/>
            <person name="Yoshinaga Y."/>
            <person name="Martin F.M."/>
            <person name="Grigoriev I.V."/>
            <person name="Hibbett D.S."/>
        </authorList>
    </citation>
    <scope>NUCLEOTIDE SEQUENCE [LARGE SCALE GENOMIC DNA]</scope>
    <source>
        <strain evidence="7 8">HHB9708</strain>
    </source>
</reference>
<dbReference type="STRING" id="1314777.A0A164VYV5"/>
<feature type="region of interest" description="Disordered" evidence="4">
    <location>
        <begin position="321"/>
        <end position="356"/>
    </location>
</feature>
<dbReference type="GO" id="GO:0005847">
    <property type="term" value="C:mRNA cleavage and polyadenylation specificity factor complex"/>
    <property type="evidence" value="ECO:0007669"/>
    <property type="project" value="TreeGrafter"/>
</dbReference>
<dbReference type="InterPro" id="IPR011989">
    <property type="entry name" value="ARM-like"/>
</dbReference>
<keyword evidence="2" id="KW-0507">mRNA processing</keyword>
<feature type="compositionally biased region" description="Basic and acidic residues" evidence="4">
    <location>
        <begin position="343"/>
        <end position="352"/>
    </location>
</feature>
<keyword evidence="8" id="KW-1185">Reference proteome</keyword>
<dbReference type="InterPro" id="IPR022075">
    <property type="entry name" value="Symplekin_C"/>
</dbReference>
<feature type="compositionally biased region" description="Polar residues" evidence="4">
    <location>
        <begin position="1098"/>
        <end position="1109"/>
    </location>
</feature>
<dbReference type="AlphaFoldDB" id="A0A164VYV5"/>
<keyword evidence="3" id="KW-0539">Nucleus</keyword>
<dbReference type="EMBL" id="KV419404">
    <property type="protein sequence ID" value="KZS94595.1"/>
    <property type="molecule type" value="Genomic_DNA"/>
</dbReference>
<evidence type="ECO:0000313" key="7">
    <source>
        <dbReference type="EMBL" id="KZS94595.1"/>
    </source>
</evidence>
<feature type="compositionally biased region" description="Basic and acidic residues" evidence="4">
    <location>
        <begin position="321"/>
        <end position="331"/>
    </location>
</feature>
<feature type="compositionally biased region" description="Polar residues" evidence="4">
    <location>
        <begin position="403"/>
        <end position="416"/>
    </location>
</feature>
<organism evidence="7 8">
    <name type="scientific">Sistotremastrum niveocremeum HHB9708</name>
    <dbReference type="NCBI Taxonomy" id="1314777"/>
    <lineage>
        <taxon>Eukaryota</taxon>
        <taxon>Fungi</taxon>
        <taxon>Dikarya</taxon>
        <taxon>Basidiomycota</taxon>
        <taxon>Agaricomycotina</taxon>
        <taxon>Agaricomycetes</taxon>
        <taxon>Sistotremastrales</taxon>
        <taxon>Sistotremastraceae</taxon>
        <taxon>Sertulicium</taxon>
        <taxon>Sertulicium niveocremeum</taxon>
    </lineage>
</organism>
<dbReference type="PANTHER" id="PTHR15245:SF20">
    <property type="entry name" value="SYMPLEKIN"/>
    <property type="match status" value="1"/>
</dbReference>
<dbReference type="PANTHER" id="PTHR15245">
    <property type="entry name" value="SYMPLEKIN-RELATED"/>
    <property type="match status" value="1"/>
</dbReference>
<proteinExistence type="predicted"/>